<dbReference type="SUPFAM" id="SSF57667">
    <property type="entry name" value="beta-beta-alpha zinc fingers"/>
    <property type="match status" value="1"/>
</dbReference>
<dbReference type="PROSITE" id="PS50157">
    <property type="entry name" value="ZINC_FINGER_C2H2_2"/>
    <property type="match status" value="1"/>
</dbReference>
<dbReference type="GO" id="GO:0000981">
    <property type="term" value="F:DNA-binding transcription factor activity, RNA polymerase II-specific"/>
    <property type="evidence" value="ECO:0007669"/>
    <property type="project" value="TreeGrafter"/>
</dbReference>
<dbReference type="AlphaFoldDB" id="A0A5E4QU41"/>
<dbReference type="GO" id="GO:0000978">
    <property type="term" value="F:RNA polymerase II cis-regulatory region sequence-specific DNA binding"/>
    <property type="evidence" value="ECO:0007669"/>
    <property type="project" value="TreeGrafter"/>
</dbReference>
<feature type="non-terminal residue" evidence="6">
    <location>
        <position position="1"/>
    </location>
</feature>
<evidence type="ECO:0000313" key="7">
    <source>
        <dbReference type="Proteomes" id="UP000324832"/>
    </source>
</evidence>
<evidence type="ECO:0000313" key="6">
    <source>
        <dbReference type="EMBL" id="VVD01261.1"/>
    </source>
</evidence>
<dbReference type="FunFam" id="3.30.160.60:FF:000021">
    <property type="entry name" value="Basic krueppel-like factor 3"/>
    <property type="match status" value="1"/>
</dbReference>
<reference evidence="6 7" key="1">
    <citation type="submission" date="2017-07" db="EMBL/GenBank/DDBJ databases">
        <authorList>
            <person name="Talla V."/>
            <person name="Backstrom N."/>
        </authorList>
    </citation>
    <scope>NUCLEOTIDE SEQUENCE [LARGE SCALE GENOMIC DNA]</scope>
</reference>
<evidence type="ECO:0000256" key="1">
    <source>
        <dbReference type="ARBA" id="ARBA00022723"/>
    </source>
</evidence>
<protein>
    <recommendedName>
        <fullName evidence="5">C2H2-type domain-containing protein</fullName>
    </recommendedName>
</protein>
<proteinExistence type="predicted"/>
<dbReference type="Proteomes" id="UP000324832">
    <property type="component" value="Unassembled WGS sequence"/>
</dbReference>
<keyword evidence="3" id="KW-0862">Zinc</keyword>
<keyword evidence="7" id="KW-1185">Reference proteome</keyword>
<dbReference type="Gene3D" id="3.30.160.60">
    <property type="entry name" value="Classic Zinc Finger"/>
    <property type="match status" value="1"/>
</dbReference>
<dbReference type="PANTHER" id="PTHR23235">
    <property type="entry name" value="KRUEPPEL-LIKE TRANSCRIPTION FACTOR"/>
    <property type="match status" value="1"/>
</dbReference>
<dbReference type="PROSITE" id="PS00028">
    <property type="entry name" value="ZINC_FINGER_C2H2_1"/>
    <property type="match status" value="1"/>
</dbReference>
<evidence type="ECO:0000256" key="4">
    <source>
        <dbReference type="PROSITE-ProRule" id="PRU00042"/>
    </source>
</evidence>
<dbReference type="PANTHER" id="PTHR23235:SF120">
    <property type="entry name" value="KRUPPEL-LIKE FACTOR 15"/>
    <property type="match status" value="1"/>
</dbReference>
<name>A0A5E4QU41_9NEOP</name>
<accession>A0A5E4QU41</accession>
<dbReference type="InterPro" id="IPR036236">
    <property type="entry name" value="Znf_C2H2_sf"/>
</dbReference>
<organism evidence="6 7">
    <name type="scientific">Leptidea sinapis</name>
    <dbReference type="NCBI Taxonomy" id="189913"/>
    <lineage>
        <taxon>Eukaryota</taxon>
        <taxon>Metazoa</taxon>
        <taxon>Ecdysozoa</taxon>
        <taxon>Arthropoda</taxon>
        <taxon>Hexapoda</taxon>
        <taxon>Insecta</taxon>
        <taxon>Pterygota</taxon>
        <taxon>Neoptera</taxon>
        <taxon>Endopterygota</taxon>
        <taxon>Lepidoptera</taxon>
        <taxon>Glossata</taxon>
        <taxon>Ditrysia</taxon>
        <taxon>Papilionoidea</taxon>
        <taxon>Pieridae</taxon>
        <taxon>Dismorphiinae</taxon>
        <taxon>Leptidea</taxon>
    </lineage>
</organism>
<dbReference type="InterPro" id="IPR013087">
    <property type="entry name" value="Znf_C2H2_type"/>
</dbReference>
<evidence type="ECO:0000256" key="3">
    <source>
        <dbReference type="ARBA" id="ARBA00022833"/>
    </source>
</evidence>
<dbReference type="EMBL" id="FZQP02005266">
    <property type="protein sequence ID" value="VVD01261.1"/>
    <property type="molecule type" value="Genomic_DNA"/>
</dbReference>
<evidence type="ECO:0000259" key="5">
    <source>
        <dbReference type="PROSITE" id="PS50157"/>
    </source>
</evidence>
<feature type="domain" description="C2H2-type" evidence="5">
    <location>
        <begin position="176"/>
        <end position="203"/>
    </location>
</feature>
<evidence type="ECO:0000256" key="2">
    <source>
        <dbReference type="ARBA" id="ARBA00022771"/>
    </source>
</evidence>
<keyword evidence="2 4" id="KW-0863">Zinc-finger</keyword>
<sequence length="203" mass="23498">VSKNEQSSICMHERSSLMKQNKYLSILLCHRHCIKKSSPFEYLPGFHPEKRFEVGFPISSPVDITPFRRSYHEVPKVKTETDLHITKKLKSHHIRIKPTIEPQSNTQMTIETSNKTSFLPPTLPFPLPQIKDTISKFENFILNTAVQTALDVTLAQRAYAMNEDSDERDRSRKRLHKCDVVGCQKVYTKSSHLKAHKRTHTES</sequence>
<dbReference type="GO" id="GO:0008270">
    <property type="term" value="F:zinc ion binding"/>
    <property type="evidence" value="ECO:0007669"/>
    <property type="project" value="UniProtKB-KW"/>
</dbReference>
<gene>
    <name evidence="6" type="ORF">LSINAPIS_LOCUS11719</name>
</gene>
<keyword evidence="1" id="KW-0479">Metal-binding</keyword>